<dbReference type="PANTHER" id="PTHR33568">
    <property type="entry name" value="DNA POLYMERASE"/>
    <property type="match status" value="1"/>
</dbReference>
<dbReference type="GO" id="GO:0003887">
    <property type="term" value="F:DNA-directed DNA polymerase activity"/>
    <property type="evidence" value="ECO:0007669"/>
    <property type="project" value="UniProtKB-KW"/>
</dbReference>
<feature type="domain" description="DNA-directed DNA polymerase family B mitochondria/virus" evidence="9">
    <location>
        <begin position="62"/>
        <end position="147"/>
    </location>
</feature>
<dbReference type="SUPFAM" id="SSF56672">
    <property type="entry name" value="DNA/RNA polymerases"/>
    <property type="match status" value="1"/>
</dbReference>
<evidence type="ECO:0000256" key="7">
    <source>
        <dbReference type="ARBA" id="ARBA00023125"/>
    </source>
</evidence>
<gene>
    <name evidence="10" type="ORF">MEDL_67819</name>
</gene>
<dbReference type="GO" id="GO:0000166">
    <property type="term" value="F:nucleotide binding"/>
    <property type="evidence" value="ECO:0007669"/>
    <property type="project" value="InterPro"/>
</dbReference>
<accession>A0A8S3VH20</accession>
<dbReference type="GO" id="GO:0006260">
    <property type="term" value="P:DNA replication"/>
    <property type="evidence" value="ECO:0007669"/>
    <property type="project" value="UniProtKB-KW"/>
</dbReference>
<sequence>MALQKGYVVNTIYEVWHFDKVEQYDPQSKSGGIFTEYINTFLKMKQEASGWPSWCITEKHKQKYIQCYFEKEGIKLDYTKIEKNPGLRSLAKLMLNSFWGKFGQRPNLPQVDYVSDPSIYFDALTSDQQIVTGINFVTDEMVEMRWKHKEEFLESSGKTNVVLAAYTTAQARLKLFSYLEKLGPRVMYVDTDSVVFTVKEGGPKNYAYKLENPDSTGIQTVCKVRGITLNYKNALSINFDTVRNLVTSVSEDNVITVVDEHKICRDQKHARIITNTERKDYKVVFDKRVIVDSFNTKPFGY</sequence>
<dbReference type="OrthoDB" id="6119432at2759"/>
<dbReference type="InterPro" id="IPR023211">
    <property type="entry name" value="DNA_pol_palm_dom_sf"/>
</dbReference>
<keyword evidence="11" id="KW-1185">Reference proteome</keyword>
<evidence type="ECO:0000256" key="6">
    <source>
        <dbReference type="ARBA" id="ARBA00022932"/>
    </source>
</evidence>
<comment type="caution">
    <text evidence="10">The sequence shown here is derived from an EMBL/GenBank/DDBJ whole genome shotgun (WGS) entry which is preliminary data.</text>
</comment>
<dbReference type="Proteomes" id="UP000683360">
    <property type="component" value="Unassembled WGS sequence"/>
</dbReference>
<keyword evidence="3" id="KW-0808">Transferase</keyword>
<evidence type="ECO:0000256" key="5">
    <source>
        <dbReference type="ARBA" id="ARBA00022705"/>
    </source>
</evidence>
<reference evidence="10" key="1">
    <citation type="submission" date="2021-03" db="EMBL/GenBank/DDBJ databases">
        <authorList>
            <person name="Bekaert M."/>
        </authorList>
    </citation>
    <scope>NUCLEOTIDE SEQUENCE</scope>
</reference>
<keyword evidence="6" id="KW-0239">DNA-directed DNA polymerase</keyword>
<keyword evidence="5" id="KW-0235">DNA replication</keyword>
<dbReference type="InterPro" id="IPR004868">
    <property type="entry name" value="DNA-dir_DNA_pol_B_mt/vir"/>
</dbReference>
<protein>
    <recommendedName>
        <fullName evidence="2">DNA-directed DNA polymerase</fullName>
        <ecNumber evidence="2">2.7.7.7</ecNumber>
    </recommendedName>
</protein>
<keyword evidence="7" id="KW-0238">DNA-binding</keyword>
<name>A0A8S3VH20_MYTED</name>
<dbReference type="InterPro" id="IPR043502">
    <property type="entry name" value="DNA/RNA_pol_sf"/>
</dbReference>
<organism evidence="10 11">
    <name type="scientific">Mytilus edulis</name>
    <name type="common">Blue mussel</name>
    <dbReference type="NCBI Taxonomy" id="6550"/>
    <lineage>
        <taxon>Eukaryota</taxon>
        <taxon>Metazoa</taxon>
        <taxon>Spiralia</taxon>
        <taxon>Lophotrochozoa</taxon>
        <taxon>Mollusca</taxon>
        <taxon>Bivalvia</taxon>
        <taxon>Autobranchia</taxon>
        <taxon>Pteriomorphia</taxon>
        <taxon>Mytilida</taxon>
        <taxon>Mytiloidea</taxon>
        <taxon>Mytilidae</taxon>
        <taxon>Mytilinae</taxon>
        <taxon>Mytilus</taxon>
    </lineage>
</organism>
<dbReference type="GO" id="GO:0003677">
    <property type="term" value="F:DNA binding"/>
    <property type="evidence" value="ECO:0007669"/>
    <property type="project" value="UniProtKB-KW"/>
</dbReference>
<evidence type="ECO:0000313" key="11">
    <source>
        <dbReference type="Proteomes" id="UP000683360"/>
    </source>
</evidence>
<dbReference type="Gene3D" id="1.10.287.690">
    <property type="entry name" value="Helix hairpin bin"/>
    <property type="match status" value="1"/>
</dbReference>
<keyword evidence="4" id="KW-0548">Nucleotidyltransferase</keyword>
<dbReference type="Pfam" id="PF03175">
    <property type="entry name" value="DNA_pol_B_2"/>
    <property type="match status" value="1"/>
</dbReference>
<comment type="similarity">
    <text evidence="1">Belongs to the DNA polymerase type-B family.</text>
</comment>
<dbReference type="EMBL" id="CAJPWZ010003307">
    <property type="protein sequence ID" value="CAG2256485.1"/>
    <property type="molecule type" value="Genomic_DNA"/>
</dbReference>
<evidence type="ECO:0000313" key="10">
    <source>
        <dbReference type="EMBL" id="CAG2256485.1"/>
    </source>
</evidence>
<proteinExistence type="inferred from homology"/>
<dbReference type="Gene3D" id="3.90.1600.10">
    <property type="entry name" value="Palm domain of DNA polymerase"/>
    <property type="match status" value="1"/>
</dbReference>
<dbReference type="PANTHER" id="PTHR33568:SF3">
    <property type="entry name" value="DNA-DIRECTED DNA POLYMERASE"/>
    <property type="match status" value="1"/>
</dbReference>
<evidence type="ECO:0000256" key="1">
    <source>
        <dbReference type="ARBA" id="ARBA00005755"/>
    </source>
</evidence>
<evidence type="ECO:0000256" key="3">
    <source>
        <dbReference type="ARBA" id="ARBA00022679"/>
    </source>
</evidence>
<dbReference type="AlphaFoldDB" id="A0A8S3VH20"/>
<evidence type="ECO:0000256" key="2">
    <source>
        <dbReference type="ARBA" id="ARBA00012417"/>
    </source>
</evidence>
<evidence type="ECO:0000259" key="9">
    <source>
        <dbReference type="Pfam" id="PF03175"/>
    </source>
</evidence>
<dbReference type="EC" id="2.7.7.7" evidence="2"/>
<evidence type="ECO:0000256" key="8">
    <source>
        <dbReference type="ARBA" id="ARBA00049244"/>
    </source>
</evidence>
<evidence type="ECO:0000256" key="4">
    <source>
        <dbReference type="ARBA" id="ARBA00022695"/>
    </source>
</evidence>
<comment type="catalytic activity">
    <reaction evidence="8">
        <text>DNA(n) + a 2'-deoxyribonucleoside 5'-triphosphate = DNA(n+1) + diphosphate</text>
        <dbReference type="Rhea" id="RHEA:22508"/>
        <dbReference type="Rhea" id="RHEA-COMP:17339"/>
        <dbReference type="Rhea" id="RHEA-COMP:17340"/>
        <dbReference type="ChEBI" id="CHEBI:33019"/>
        <dbReference type="ChEBI" id="CHEBI:61560"/>
        <dbReference type="ChEBI" id="CHEBI:173112"/>
        <dbReference type="EC" id="2.7.7.7"/>
    </reaction>
</comment>